<proteinExistence type="predicted"/>
<feature type="transmembrane region" description="Helical" evidence="1">
    <location>
        <begin position="79"/>
        <end position="103"/>
    </location>
</feature>
<evidence type="ECO:0000313" key="2">
    <source>
        <dbReference type="EMBL" id="OJJ80660.1"/>
    </source>
</evidence>
<feature type="transmembrane region" description="Helical" evidence="1">
    <location>
        <begin position="48"/>
        <end position="73"/>
    </location>
</feature>
<evidence type="ECO:0000256" key="1">
    <source>
        <dbReference type="SAM" id="Phobius"/>
    </source>
</evidence>
<feature type="transmembrane region" description="Helical" evidence="1">
    <location>
        <begin position="164"/>
        <end position="189"/>
    </location>
</feature>
<keyword evidence="1" id="KW-0472">Membrane</keyword>
<keyword evidence="1" id="KW-0812">Transmembrane</keyword>
<dbReference type="OrthoDB" id="4505173at2759"/>
<dbReference type="RefSeq" id="XP_022397358.1">
    <property type="nucleotide sequence ID" value="XM_022543780.1"/>
</dbReference>
<dbReference type="EMBL" id="KV878909">
    <property type="protein sequence ID" value="OJJ80660.1"/>
    <property type="molecule type" value="Genomic_DNA"/>
</dbReference>
<keyword evidence="1" id="KW-1133">Transmembrane helix</keyword>
<evidence type="ECO:0000313" key="3">
    <source>
        <dbReference type="Proteomes" id="UP000184300"/>
    </source>
</evidence>
<gene>
    <name evidence="2" type="ORF">ASPGLDRAFT_28700</name>
</gene>
<feature type="transmembrane region" description="Helical" evidence="1">
    <location>
        <begin position="115"/>
        <end position="136"/>
    </location>
</feature>
<protein>
    <submittedName>
        <fullName evidence="2">Uncharacterized protein</fullName>
    </submittedName>
</protein>
<dbReference type="VEuPathDB" id="FungiDB:ASPGLDRAFT_28700"/>
<dbReference type="Proteomes" id="UP000184300">
    <property type="component" value="Unassembled WGS sequence"/>
</dbReference>
<reference evidence="3" key="1">
    <citation type="journal article" date="2017" name="Genome Biol.">
        <title>Comparative genomics reveals high biological diversity and specific adaptations in the industrially and medically important fungal genus Aspergillus.</title>
        <authorList>
            <person name="de Vries R.P."/>
            <person name="Riley R."/>
            <person name="Wiebenga A."/>
            <person name="Aguilar-Osorio G."/>
            <person name="Amillis S."/>
            <person name="Uchima C.A."/>
            <person name="Anderluh G."/>
            <person name="Asadollahi M."/>
            <person name="Askin M."/>
            <person name="Barry K."/>
            <person name="Battaglia E."/>
            <person name="Bayram O."/>
            <person name="Benocci T."/>
            <person name="Braus-Stromeyer S.A."/>
            <person name="Caldana C."/>
            <person name="Canovas D."/>
            <person name="Cerqueira G.C."/>
            <person name="Chen F."/>
            <person name="Chen W."/>
            <person name="Choi C."/>
            <person name="Clum A."/>
            <person name="Dos Santos R.A."/>
            <person name="Damasio A.R."/>
            <person name="Diallinas G."/>
            <person name="Emri T."/>
            <person name="Fekete E."/>
            <person name="Flipphi M."/>
            <person name="Freyberg S."/>
            <person name="Gallo A."/>
            <person name="Gournas C."/>
            <person name="Habgood R."/>
            <person name="Hainaut M."/>
            <person name="Harispe M.L."/>
            <person name="Henrissat B."/>
            <person name="Hilden K.S."/>
            <person name="Hope R."/>
            <person name="Hossain A."/>
            <person name="Karabika E."/>
            <person name="Karaffa L."/>
            <person name="Karanyi Z."/>
            <person name="Krasevec N."/>
            <person name="Kuo A."/>
            <person name="Kusch H."/>
            <person name="LaButti K."/>
            <person name="Lagendijk E.L."/>
            <person name="Lapidus A."/>
            <person name="Levasseur A."/>
            <person name="Lindquist E."/>
            <person name="Lipzen A."/>
            <person name="Logrieco A.F."/>
            <person name="MacCabe A."/>
            <person name="Maekelae M.R."/>
            <person name="Malavazi I."/>
            <person name="Melin P."/>
            <person name="Meyer V."/>
            <person name="Mielnichuk N."/>
            <person name="Miskei M."/>
            <person name="Molnar A.P."/>
            <person name="Mule G."/>
            <person name="Ngan C.Y."/>
            <person name="Orejas M."/>
            <person name="Orosz E."/>
            <person name="Ouedraogo J.P."/>
            <person name="Overkamp K.M."/>
            <person name="Park H.-S."/>
            <person name="Perrone G."/>
            <person name="Piumi F."/>
            <person name="Punt P.J."/>
            <person name="Ram A.F."/>
            <person name="Ramon A."/>
            <person name="Rauscher S."/>
            <person name="Record E."/>
            <person name="Riano-Pachon D.M."/>
            <person name="Robert V."/>
            <person name="Roehrig J."/>
            <person name="Ruller R."/>
            <person name="Salamov A."/>
            <person name="Salih N.S."/>
            <person name="Samson R.A."/>
            <person name="Sandor E."/>
            <person name="Sanguinetti M."/>
            <person name="Schuetze T."/>
            <person name="Sepcic K."/>
            <person name="Shelest E."/>
            <person name="Sherlock G."/>
            <person name="Sophianopoulou V."/>
            <person name="Squina F.M."/>
            <person name="Sun H."/>
            <person name="Susca A."/>
            <person name="Todd R.B."/>
            <person name="Tsang A."/>
            <person name="Unkles S.E."/>
            <person name="van de Wiele N."/>
            <person name="van Rossen-Uffink D."/>
            <person name="Oliveira J.V."/>
            <person name="Vesth T.C."/>
            <person name="Visser J."/>
            <person name="Yu J.-H."/>
            <person name="Zhou M."/>
            <person name="Andersen M.R."/>
            <person name="Archer D.B."/>
            <person name="Baker S.E."/>
            <person name="Benoit I."/>
            <person name="Brakhage A.A."/>
            <person name="Braus G.H."/>
            <person name="Fischer R."/>
            <person name="Frisvad J.C."/>
            <person name="Goldman G.H."/>
            <person name="Houbraken J."/>
            <person name="Oakley B."/>
            <person name="Pocsi I."/>
            <person name="Scazzocchio C."/>
            <person name="Seiboth B."/>
            <person name="vanKuyk P.A."/>
            <person name="Wortman J."/>
            <person name="Dyer P.S."/>
            <person name="Grigoriev I.V."/>
        </authorList>
    </citation>
    <scope>NUCLEOTIDE SEQUENCE [LARGE SCALE GENOMIC DNA]</scope>
    <source>
        <strain evidence="3">CBS 516.65</strain>
    </source>
</reference>
<dbReference type="GeneID" id="34460041"/>
<name>A0A1L9V9T4_ASPGL</name>
<sequence length="457" mass="51215">MRSVKVQAIKALGTAYLQSHEIIGLAIQAVSNSRAHGRSSPSSSMELILVYLHWLGTLLAGLLSLFCCPYTSFGPNLPVLWIILLDDVAVVAIAVLIAWLFIASFQLYPSRLSQYAAAIRPVAWAWLSFTFLYTVYCRYPRLVTDISFYRIHGPGQEAANTINATIGCLSLAVAIYWVTTMMMGLMSLARGYSRFYYSRERGLWEFNVKSNLLPLSWWDTFTNPNPSNTPVIHAVRAQGGIIRSTYETVAGVQKWHWHPDTEFDRDVWPLEGIDIHIPISMHDQFSSSCLRILGTMDPSVKLQSFTAGLQAGEYVNLIAQATFAIVPGFTVKEHILNSTALFEIEMTNLDHMWGMFVCLCTGVMTRIRLRGVVAFLCINCSPLEVPLIEGRVRAASLEDFARIMSGNECLLTWFDLLVPKGAKGTPEIKYGLQEHVLTLFRKPLRILEHTRISANGK</sequence>
<accession>A0A1L9V9T4</accession>
<keyword evidence="3" id="KW-1185">Reference proteome</keyword>
<dbReference type="AlphaFoldDB" id="A0A1L9V9T4"/>
<organism evidence="2 3">
    <name type="scientific">Aspergillus glaucus CBS 516.65</name>
    <dbReference type="NCBI Taxonomy" id="1160497"/>
    <lineage>
        <taxon>Eukaryota</taxon>
        <taxon>Fungi</taxon>
        <taxon>Dikarya</taxon>
        <taxon>Ascomycota</taxon>
        <taxon>Pezizomycotina</taxon>
        <taxon>Eurotiomycetes</taxon>
        <taxon>Eurotiomycetidae</taxon>
        <taxon>Eurotiales</taxon>
        <taxon>Aspergillaceae</taxon>
        <taxon>Aspergillus</taxon>
        <taxon>Aspergillus subgen. Aspergillus</taxon>
    </lineage>
</organism>